<protein>
    <submittedName>
        <fullName evidence="3">Helix-turn-helix domain-containing protein</fullName>
    </submittedName>
</protein>
<organism evidence="3 4">
    <name type="scientific">Sphaerisporangium album</name>
    <dbReference type="NCBI Taxonomy" id="509200"/>
    <lineage>
        <taxon>Bacteria</taxon>
        <taxon>Bacillati</taxon>
        <taxon>Actinomycetota</taxon>
        <taxon>Actinomycetes</taxon>
        <taxon>Streptosporangiales</taxon>
        <taxon>Streptosporangiaceae</taxon>
        <taxon>Sphaerisporangium</taxon>
    </lineage>
</organism>
<keyword evidence="4" id="KW-1185">Reference proteome</keyword>
<feature type="compositionally biased region" description="Low complexity" evidence="1">
    <location>
        <begin position="1"/>
        <end position="10"/>
    </location>
</feature>
<dbReference type="OrthoDB" id="197041at2"/>
<comment type="caution">
    <text evidence="3">The sequence shown here is derived from an EMBL/GenBank/DDBJ whole genome shotgun (WGS) entry which is preliminary data.</text>
</comment>
<feature type="domain" description="Helix-turn-helix" evidence="2">
    <location>
        <begin position="51"/>
        <end position="99"/>
    </location>
</feature>
<evidence type="ECO:0000313" key="3">
    <source>
        <dbReference type="EMBL" id="RCG23470.1"/>
    </source>
</evidence>
<dbReference type="Pfam" id="PF12728">
    <property type="entry name" value="HTH_17"/>
    <property type="match status" value="1"/>
</dbReference>
<dbReference type="Proteomes" id="UP000253094">
    <property type="component" value="Unassembled WGS sequence"/>
</dbReference>
<sequence>MARGTQTGTGTRRRTTHRKTLGNSGSGEGGVTRKGRQEPVSLLPESAQGRLLTVEQAAERLNTSVRFPRRLIEERRITFVHIGRNVRIPEAALEAFIAAGVVQPITTRRGRAA</sequence>
<dbReference type="NCBIfam" id="TIGR01764">
    <property type="entry name" value="excise"/>
    <property type="match status" value="1"/>
</dbReference>
<name>A0A367F1W5_9ACTN</name>
<gene>
    <name evidence="3" type="ORF">DQ384_34530</name>
</gene>
<accession>A0A367F1W5</accession>
<proteinExistence type="predicted"/>
<feature type="region of interest" description="Disordered" evidence="1">
    <location>
        <begin position="1"/>
        <end position="47"/>
    </location>
</feature>
<dbReference type="EMBL" id="QOIL01000026">
    <property type="protein sequence ID" value="RCG23470.1"/>
    <property type="molecule type" value="Genomic_DNA"/>
</dbReference>
<dbReference type="InterPro" id="IPR041657">
    <property type="entry name" value="HTH_17"/>
</dbReference>
<reference evidence="3 4" key="1">
    <citation type="submission" date="2018-06" db="EMBL/GenBank/DDBJ databases">
        <title>Sphaerisporangium craniellae sp. nov., isolated from a marine sponge in the South China Sea.</title>
        <authorList>
            <person name="Li L."/>
        </authorList>
    </citation>
    <scope>NUCLEOTIDE SEQUENCE [LARGE SCALE GENOMIC DNA]</scope>
    <source>
        <strain evidence="3 4">CCTCC AA 208026</strain>
    </source>
</reference>
<evidence type="ECO:0000313" key="4">
    <source>
        <dbReference type="Proteomes" id="UP000253094"/>
    </source>
</evidence>
<evidence type="ECO:0000259" key="2">
    <source>
        <dbReference type="Pfam" id="PF12728"/>
    </source>
</evidence>
<dbReference type="GO" id="GO:0003677">
    <property type="term" value="F:DNA binding"/>
    <property type="evidence" value="ECO:0007669"/>
    <property type="project" value="InterPro"/>
</dbReference>
<dbReference type="InterPro" id="IPR010093">
    <property type="entry name" value="SinI_DNA-bd"/>
</dbReference>
<dbReference type="AlphaFoldDB" id="A0A367F1W5"/>
<feature type="compositionally biased region" description="Basic residues" evidence="1">
    <location>
        <begin position="11"/>
        <end position="20"/>
    </location>
</feature>
<evidence type="ECO:0000256" key="1">
    <source>
        <dbReference type="SAM" id="MobiDB-lite"/>
    </source>
</evidence>